<dbReference type="Proteomes" id="UP000305921">
    <property type="component" value="Unassembled WGS sequence"/>
</dbReference>
<protein>
    <submittedName>
        <fullName evidence="1">Uncharacterized protein</fullName>
    </submittedName>
</protein>
<reference evidence="1 2" key="1">
    <citation type="submission" date="2019-05" db="EMBL/GenBank/DDBJ databases">
        <title>Streptomyces marianii sp. nov., a novel marine actinomycete from southern coast of India.</title>
        <authorList>
            <person name="Iniyan A.M."/>
            <person name="Wink J."/>
            <person name="Ramprasad E."/>
            <person name="Ramana C.V."/>
            <person name="Bunk B."/>
            <person name="Sproer C."/>
            <person name="Joseph F.-J.R.S."/>
            <person name="Vincent S.G.P."/>
        </authorList>
    </citation>
    <scope>NUCLEOTIDE SEQUENCE [LARGE SCALE GENOMIC DNA]</scope>
    <source>
        <strain evidence="1 2">ICN19</strain>
    </source>
</reference>
<sequence>MAWDEWEQIKAEVANRHDSRMALNSMGGAAATADLKTNAQGKRGAIKALEDVLLRALDRAGIHADETTDAAEREFTGWAAGTGLKDAHDEWALQVKSLKARLARDQADLSKAKRDFQYVDHDVKSSLARIDPLSPDPRRNV</sequence>
<dbReference type="OrthoDB" id="4331735at2"/>
<proteinExistence type="predicted"/>
<comment type="caution">
    <text evidence="1">The sequence shown here is derived from an EMBL/GenBank/DDBJ whole genome shotgun (WGS) entry which is preliminary data.</text>
</comment>
<dbReference type="EMBL" id="VAWE01000001">
    <property type="protein sequence ID" value="TLQ43972.1"/>
    <property type="molecule type" value="Genomic_DNA"/>
</dbReference>
<evidence type="ECO:0000313" key="2">
    <source>
        <dbReference type="Proteomes" id="UP000305921"/>
    </source>
</evidence>
<accession>A0A5R9E543</accession>
<organism evidence="1 2">
    <name type="scientific">Streptomyces marianii</name>
    <dbReference type="NCBI Taxonomy" id="1817406"/>
    <lineage>
        <taxon>Bacteria</taxon>
        <taxon>Bacillati</taxon>
        <taxon>Actinomycetota</taxon>
        <taxon>Actinomycetes</taxon>
        <taxon>Kitasatosporales</taxon>
        <taxon>Streptomycetaceae</taxon>
        <taxon>Streptomyces</taxon>
    </lineage>
</organism>
<dbReference type="AlphaFoldDB" id="A0A5R9E543"/>
<keyword evidence="2" id="KW-1185">Reference proteome</keyword>
<evidence type="ECO:0000313" key="1">
    <source>
        <dbReference type="EMBL" id="TLQ43972.1"/>
    </source>
</evidence>
<dbReference type="RefSeq" id="WP_138053377.1">
    <property type="nucleotide sequence ID" value="NZ_VAWE01000001.1"/>
</dbReference>
<name>A0A5R9E543_9ACTN</name>
<gene>
    <name evidence="1" type="ORF">FEF34_13275</name>
</gene>